<keyword evidence="5 10" id="KW-0620">Polyamine biosynthesis</keyword>
<feature type="chain" id="PRO_5044898644" description="S-adenosylmethionine decarboxylase beta chain" evidence="10">
    <location>
        <begin position="1"/>
        <end position="73"/>
    </location>
</feature>
<feature type="region of interest" description="Disordered" evidence="11">
    <location>
        <begin position="121"/>
        <end position="150"/>
    </location>
</feature>
<comment type="PTM">
    <text evidence="10">Is synthesized initially as an inactive proenzyme. Formation of the active enzyme involves a self-maturation process in which the active site pyruvoyl group is generated from an internal serine residue via an autocatalytic post-translational modification. Two non-identical subunits are generated from the proenzyme in this reaction, and the pyruvate is formed at the N-terminus of the alpha chain, which is derived from the carboxyl end of the proenzyme. The post-translation cleavage follows an unusual pathway, termed non-hydrolytic serinolysis, in which the side chain hydroxyl group of the serine supplies its oxygen atom to form the C-terminus of the beta chain, while the remainder of the serine residue undergoes an oxidative deamination to produce ammonia and the pyruvoyl group blocking the N-terminus of the alpha chain.</text>
</comment>
<evidence type="ECO:0000256" key="11">
    <source>
        <dbReference type="SAM" id="MobiDB-lite"/>
    </source>
</evidence>
<dbReference type="HAMAP" id="MF_00464">
    <property type="entry name" value="AdoMetDC_1"/>
    <property type="match status" value="1"/>
</dbReference>
<dbReference type="EC" id="4.1.1.50" evidence="10"/>
<keyword evidence="9 10" id="KW-0670">Pyruvate</keyword>
<reference evidence="12 13" key="1">
    <citation type="submission" date="2024-10" db="EMBL/GenBank/DDBJ databases">
        <title>Burkholderia semiarida in Mexico.</title>
        <authorList>
            <person name="Estrada P."/>
        </authorList>
    </citation>
    <scope>NUCLEOTIDE SEQUENCE [LARGE SCALE GENOMIC DNA]</scope>
    <source>
        <strain evidence="12 13">CLM7-1</strain>
    </source>
</reference>
<keyword evidence="1 10" id="KW-0949">S-adenosyl-L-methionine</keyword>
<feature type="site" description="Cleavage (non-hydrolytic); by autolysis" evidence="10">
    <location>
        <begin position="73"/>
        <end position="74"/>
    </location>
</feature>
<keyword evidence="6 10" id="KW-0865">Zymogen</keyword>
<evidence type="ECO:0000256" key="5">
    <source>
        <dbReference type="ARBA" id="ARBA00023115"/>
    </source>
</evidence>
<keyword evidence="2 10" id="KW-0210">Decarboxylase</keyword>
<evidence type="ECO:0000256" key="9">
    <source>
        <dbReference type="ARBA" id="ARBA00023317"/>
    </source>
</evidence>
<keyword evidence="4 10" id="KW-0745">Spermidine biosynthesis</keyword>
<keyword evidence="13" id="KW-1185">Reference proteome</keyword>
<feature type="active site" description="Proton donor; for catalytic activity" evidence="10">
    <location>
        <position position="94"/>
    </location>
</feature>
<evidence type="ECO:0000256" key="1">
    <source>
        <dbReference type="ARBA" id="ARBA00022691"/>
    </source>
</evidence>
<keyword evidence="8 10" id="KW-0704">Schiff base</keyword>
<dbReference type="PANTHER" id="PTHR33866:SF2">
    <property type="entry name" value="S-ADENOSYLMETHIONINE DECARBOXYLASE PROENZYME"/>
    <property type="match status" value="1"/>
</dbReference>
<dbReference type="EMBL" id="JBIMPM010000006">
    <property type="protein sequence ID" value="MFH5250929.1"/>
    <property type="molecule type" value="Genomic_DNA"/>
</dbReference>
<dbReference type="RefSeq" id="WP_226234012.1">
    <property type="nucleotide sequence ID" value="NZ_JBIMPM010000006.1"/>
</dbReference>
<organism evidence="12 13">
    <name type="scientific">Burkholderia semiarida</name>
    <dbReference type="NCBI Taxonomy" id="2843303"/>
    <lineage>
        <taxon>Bacteria</taxon>
        <taxon>Pseudomonadati</taxon>
        <taxon>Pseudomonadota</taxon>
        <taxon>Betaproteobacteria</taxon>
        <taxon>Burkholderiales</taxon>
        <taxon>Burkholderiaceae</taxon>
        <taxon>Burkholderia</taxon>
        <taxon>Burkholderia cepacia complex</taxon>
    </lineage>
</organism>
<evidence type="ECO:0000256" key="6">
    <source>
        <dbReference type="ARBA" id="ARBA00023145"/>
    </source>
</evidence>
<feature type="active site" description="Proton acceptor; for processing activity" evidence="10">
    <location>
        <position position="79"/>
    </location>
</feature>
<evidence type="ECO:0000256" key="3">
    <source>
        <dbReference type="ARBA" id="ARBA00022813"/>
    </source>
</evidence>
<keyword evidence="7 10" id="KW-0456">Lyase</keyword>
<dbReference type="GO" id="GO:0004014">
    <property type="term" value="F:adenosylmethionine decarboxylase activity"/>
    <property type="evidence" value="ECO:0007669"/>
    <property type="project" value="UniProtKB-EC"/>
</dbReference>
<feature type="modified residue" description="Pyruvic acid (Ser); by autocatalysis" evidence="10">
    <location>
        <position position="74"/>
    </location>
</feature>
<dbReference type="Pfam" id="PF02675">
    <property type="entry name" value="AdoMet_dc"/>
    <property type="match status" value="1"/>
</dbReference>
<evidence type="ECO:0000313" key="13">
    <source>
        <dbReference type="Proteomes" id="UP001609186"/>
    </source>
</evidence>
<gene>
    <name evidence="12" type="primary">speD</name>
    <name evidence="10" type="synonym">speH</name>
    <name evidence="12" type="ORF">ACGTRS_06720</name>
</gene>
<dbReference type="InterPro" id="IPR042284">
    <property type="entry name" value="AdoMetDC_N"/>
</dbReference>
<comment type="subunit">
    <text evidence="10">Heterotetramer of two alpha and two beta chains arranged as a dimer of alpha/beta heterodimers.</text>
</comment>
<dbReference type="Gene3D" id="3.30.160.750">
    <property type="match status" value="1"/>
</dbReference>
<evidence type="ECO:0000313" key="12">
    <source>
        <dbReference type="EMBL" id="MFH5250929.1"/>
    </source>
</evidence>
<feature type="chain" id="PRO_5044898645" description="S-adenosylmethionine decarboxylase alpha chain" evidence="10">
    <location>
        <begin position="74"/>
        <end position="150"/>
    </location>
</feature>
<feature type="compositionally biased region" description="Polar residues" evidence="11">
    <location>
        <begin position="130"/>
        <end position="139"/>
    </location>
</feature>
<keyword evidence="3 10" id="KW-0068">Autocatalytic cleavage</keyword>
<comment type="pathway">
    <text evidence="10">Amine and polyamine biosynthesis; S-adenosylmethioninamine biosynthesis; S-adenosylmethioninamine from S-adenosyl-L-methionine: step 1/1.</text>
</comment>
<proteinExistence type="inferred from homology"/>
<dbReference type="PANTHER" id="PTHR33866">
    <property type="entry name" value="S-ADENOSYLMETHIONINE DECARBOXYLASE PROENZYME"/>
    <property type="match status" value="1"/>
</dbReference>
<evidence type="ECO:0000256" key="2">
    <source>
        <dbReference type="ARBA" id="ARBA00022793"/>
    </source>
</evidence>
<comment type="similarity">
    <text evidence="10">Belongs to the prokaryotic AdoMetDC family. Type 1 subfamily.</text>
</comment>
<evidence type="ECO:0000256" key="8">
    <source>
        <dbReference type="ARBA" id="ARBA00023270"/>
    </source>
</evidence>
<evidence type="ECO:0000256" key="10">
    <source>
        <dbReference type="HAMAP-Rule" id="MF_00464"/>
    </source>
</evidence>
<dbReference type="InterPro" id="IPR003826">
    <property type="entry name" value="AdoMetDC_fam_prok"/>
</dbReference>
<accession>A0ABW7KYQ3</accession>
<dbReference type="InterPro" id="IPR042286">
    <property type="entry name" value="AdoMetDC_C"/>
</dbReference>
<name>A0ABW7KYQ3_9BURK</name>
<dbReference type="InterPro" id="IPR017716">
    <property type="entry name" value="S-AdoMet_deCOase_pro-enz"/>
</dbReference>
<dbReference type="SUPFAM" id="SSF56276">
    <property type="entry name" value="S-adenosylmethionine decarboxylase"/>
    <property type="match status" value="1"/>
</dbReference>
<comment type="catalytic activity">
    <reaction evidence="10">
        <text>S-adenosyl-L-methionine + H(+) = S-adenosyl 3-(methylsulfanyl)propylamine + CO2</text>
        <dbReference type="Rhea" id="RHEA:15981"/>
        <dbReference type="ChEBI" id="CHEBI:15378"/>
        <dbReference type="ChEBI" id="CHEBI:16526"/>
        <dbReference type="ChEBI" id="CHEBI:57443"/>
        <dbReference type="ChEBI" id="CHEBI:59789"/>
        <dbReference type="EC" id="4.1.1.50"/>
    </reaction>
</comment>
<sequence length="150" mass="15614">MTARDGIAPPCAVLGSHVLADLAGIDAALLRDAARLEAILTDAAQRAGARVIGAHFHHFGGEHGVTGVVLLAESHITIHTWPEHRFAAVDAFMCGAARAADAVDAIATALGTHAQVRQQVARGGGADQRGSASASAQRLNESRRRRVCTR</sequence>
<comment type="cofactor">
    <cofactor evidence="10">
        <name>pyruvate</name>
        <dbReference type="ChEBI" id="CHEBI:15361"/>
    </cofactor>
    <text evidence="10">Binds 1 pyruvoyl group covalently per subunit.</text>
</comment>
<comment type="function">
    <text evidence="10">Catalyzes the decarboxylation of S-adenosylmethionine to S-adenosylmethioninamine (dcAdoMet), the propylamine donor required for the synthesis of the polyamines spermine and spermidine from the diamine putrescine.</text>
</comment>
<protein>
    <recommendedName>
        <fullName evidence="10">S-adenosylmethionine decarboxylase proenzyme</fullName>
        <shortName evidence="10">AdoMetDC</shortName>
        <shortName evidence="10">SAMDC</shortName>
        <ecNumber evidence="10">4.1.1.50</ecNumber>
    </recommendedName>
    <component>
        <recommendedName>
            <fullName evidence="10">S-adenosylmethionine decarboxylase beta chain</fullName>
        </recommendedName>
    </component>
    <component>
        <recommendedName>
            <fullName evidence="10">S-adenosylmethionine decarboxylase alpha chain</fullName>
        </recommendedName>
    </component>
</protein>
<evidence type="ECO:0000256" key="4">
    <source>
        <dbReference type="ARBA" id="ARBA00023066"/>
    </source>
</evidence>
<comment type="caution">
    <text evidence="12">The sequence shown here is derived from an EMBL/GenBank/DDBJ whole genome shotgun (WGS) entry which is preliminary data.</text>
</comment>
<dbReference type="Gene3D" id="3.30.360.110">
    <property type="entry name" value="S-adenosylmethionine decarboxylase domain"/>
    <property type="match status" value="1"/>
</dbReference>
<dbReference type="InterPro" id="IPR016067">
    <property type="entry name" value="S-AdoMet_deCO2ase_core"/>
</dbReference>
<dbReference type="Proteomes" id="UP001609186">
    <property type="component" value="Unassembled WGS sequence"/>
</dbReference>
<feature type="active site" description="Schiff-base intermediate with substrate; via pyruvic acid" evidence="10">
    <location>
        <position position="74"/>
    </location>
</feature>
<evidence type="ECO:0000256" key="7">
    <source>
        <dbReference type="ARBA" id="ARBA00023239"/>
    </source>
</evidence>
<dbReference type="NCBIfam" id="TIGR03330">
    <property type="entry name" value="SAM_DCase_Bsu"/>
    <property type="match status" value="1"/>
</dbReference>